<dbReference type="EMBL" id="CP000393">
    <property type="protein sequence ID" value="ABG50461.1"/>
    <property type="molecule type" value="Genomic_DNA"/>
</dbReference>
<protein>
    <recommendedName>
        <fullName evidence="4">O-antigen polymerase</fullName>
    </recommendedName>
</protein>
<keyword evidence="2" id="KW-0812">Transmembrane</keyword>
<dbReference type="KEGG" id="ter:Tery_1096"/>
<feature type="transmembrane region" description="Helical" evidence="2">
    <location>
        <begin position="357"/>
        <end position="378"/>
    </location>
</feature>
<keyword evidence="2" id="KW-0472">Membrane</keyword>
<dbReference type="RefSeq" id="WP_011610847.1">
    <property type="nucleotide sequence ID" value="NC_008312.1"/>
</dbReference>
<feature type="transmembrane region" description="Helical" evidence="2">
    <location>
        <begin position="333"/>
        <end position="351"/>
    </location>
</feature>
<feature type="transmembrane region" description="Helical" evidence="2">
    <location>
        <begin position="478"/>
        <end position="497"/>
    </location>
</feature>
<feature type="transmembrane region" description="Helical" evidence="2">
    <location>
        <begin position="308"/>
        <end position="326"/>
    </location>
</feature>
<organism evidence="3">
    <name type="scientific">Trichodesmium erythraeum (strain IMS101)</name>
    <dbReference type="NCBI Taxonomy" id="203124"/>
    <lineage>
        <taxon>Bacteria</taxon>
        <taxon>Bacillati</taxon>
        <taxon>Cyanobacteriota</taxon>
        <taxon>Cyanophyceae</taxon>
        <taxon>Oscillatoriophycideae</taxon>
        <taxon>Oscillatoriales</taxon>
        <taxon>Microcoleaceae</taxon>
        <taxon>Trichodesmium</taxon>
    </lineage>
</organism>
<feature type="transmembrane region" description="Helical" evidence="2">
    <location>
        <begin position="67"/>
        <end position="82"/>
    </location>
</feature>
<feature type="transmembrane region" description="Helical" evidence="2">
    <location>
        <begin position="89"/>
        <end position="107"/>
    </location>
</feature>
<dbReference type="NCBIfam" id="NF038300">
    <property type="entry name" value="EPS_HpsL"/>
    <property type="match status" value="1"/>
</dbReference>
<proteinExistence type="predicted"/>
<evidence type="ECO:0000313" key="3">
    <source>
        <dbReference type="EMBL" id="ABG50461.1"/>
    </source>
</evidence>
<name>Q116W3_TRIEI</name>
<dbReference type="STRING" id="203124.Tery_1096"/>
<feature type="transmembrane region" description="Helical" evidence="2">
    <location>
        <begin position="119"/>
        <end position="136"/>
    </location>
</feature>
<feature type="transmembrane region" description="Helical" evidence="2">
    <location>
        <begin position="209"/>
        <end position="229"/>
    </location>
</feature>
<dbReference type="eggNOG" id="COG3307">
    <property type="taxonomic scope" value="Bacteria"/>
</dbReference>
<evidence type="ECO:0008006" key="4">
    <source>
        <dbReference type="Google" id="ProtNLM"/>
    </source>
</evidence>
<feature type="transmembrane region" description="Helical" evidence="2">
    <location>
        <begin position="41"/>
        <end position="61"/>
    </location>
</feature>
<feature type="region of interest" description="Disordered" evidence="1">
    <location>
        <begin position="1"/>
        <end position="26"/>
    </location>
</feature>
<evidence type="ECO:0000256" key="2">
    <source>
        <dbReference type="SAM" id="Phobius"/>
    </source>
</evidence>
<dbReference type="OrthoDB" id="524903at2"/>
<evidence type="ECO:0000256" key="1">
    <source>
        <dbReference type="SAM" id="MobiDB-lite"/>
    </source>
</evidence>
<dbReference type="InterPro" id="IPR049753">
    <property type="entry name" value="EPS_HpsL-like"/>
</dbReference>
<keyword evidence="2" id="KW-1133">Transmembrane helix</keyword>
<feature type="transmembrane region" description="Helical" evidence="2">
    <location>
        <begin position="178"/>
        <end position="197"/>
    </location>
</feature>
<accession>Q116W3</accession>
<gene>
    <name evidence="3" type="ordered locus">Tery_1096</name>
</gene>
<feature type="transmembrane region" description="Helical" evidence="2">
    <location>
        <begin position="280"/>
        <end position="302"/>
    </location>
</feature>
<sequence length="534" mass="58522">MPKKQKSQKKLKKKGKPATPQISKKKLAARKRKRAKQIQQFIGSLATYGGLGAIIGLVLFFVAEPKIGLAGGFGLAVLALSFKYPMLGLWGFLMYLPFAGTVTYWVGDGGPIFQLAKDGFYIPAIIAISLWCKKTGNPFIIPKSIKNPLYALLGLCLITLFLVNGVQHFNPPQPGDKAIPMGILGLKVMIGYLPLITGAYYQLKSKKELLFVARLTLILAIICCLLTIVQYQYLSSGKCNGTRGQTGDALFKASLEAKCLVGGALVFSPSQGMIRLPGTFVAPWQWGWFLISNAAFTFAVAFSDPSSLWRMGGLFGMAVVFINAAISGQRIALALVPTTTIILLILTGQLANFKRLIPIGAGLAVILGGLIVSNPVIVQERINSFVGRWNASPPTAFISEQFEQSNHAQKGFFGIGLGRATNSARVFGKTKLIETYYPKLIYEIGPIGTIAMLVLLTNITVSTFKAYRSVKDKNMRSLGASYWVFVLIISYNTYYYPLDVDPVAVYYWYFAGVIMKLPEIDKIEQIKLKEAEEN</sequence>
<reference evidence="3" key="1">
    <citation type="submission" date="2006-06" db="EMBL/GenBank/DDBJ databases">
        <title>Complete sequence of Trichodesmium erythraeum IMS101.</title>
        <authorList>
            <consortium name="US DOE Joint Genome Institute"/>
            <person name="Copeland A."/>
            <person name="Lucas S."/>
            <person name="Lapidus A."/>
            <person name="Barry K."/>
            <person name="Detter J.C."/>
            <person name="Glavina del Rio T."/>
            <person name="Hammon N."/>
            <person name="Israni S."/>
            <person name="Dalin E."/>
            <person name="Tice H."/>
            <person name="Pitluck S."/>
            <person name="Kiss H."/>
            <person name="Munk A.C."/>
            <person name="Brettin T."/>
            <person name="Bruce D."/>
            <person name="Han C."/>
            <person name="Tapia R."/>
            <person name="Gilna P."/>
            <person name="Schmutz J."/>
            <person name="Larimer F."/>
            <person name="Land M."/>
            <person name="Hauser L."/>
            <person name="Kyrpides N."/>
            <person name="Kim E."/>
            <person name="Richardson P."/>
        </authorList>
    </citation>
    <scope>NUCLEOTIDE SEQUENCE [LARGE SCALE GENOMIC DNA]</scope>
    <source>
        <strain evidence="3">IMS101</strain>
    </source>
</reference>
<dbReference type="HOGENOM" id="CLU_502190_0_0_3"/>
<dbReference type="AlphaFoldDB" id="Q116W3"/>
<feature type="compositionally biased region" description="Basic residues" evidence="1">
    <location>
        <begin position="1"/>
        <end position="16"/>
    </location>
</feature>
<feature type="transmembrane region" description="Helical" evidence="2">
    <location>
        <begin position="148"/>
        <end position="166"/>
    </location>
</feature>